<reference evidence="1 2" key="1">
    <citation type="journal article" date="2005" name="Nature">
        <title>The genome of the social amoeba Dictyostelium discoideum.</title>
        <authorList>
            <consortium name="The Dictyostelium discoideum Sequencing Consortium"/>
            <person name="Eichinger L."/>
            <person name="Pachebat J.A."/>
            <person name="Glockner G."/>
            <person name="Rajandream M.A."/>
            <person name="Sucgang R."/>
            <person name="Berriman M."/>
            <person name="Song J."/>
            <person name="Olsen R."/>
            <person name="Szafranski K."/>
            <person name="Xu Q."/>
            <person name="Tunggal B."/>
            <person name="Kummerfeld S."/>
            <person name="Madera M."/>
            <person name="Konfortov B.A."/>
            <person name="Rivero F."/>
            <person name="Bankier A.T."/>
            <person name="Lehmann R."/>
            <person name="Hamlin N."/>
            <person name="Davies R."/>
            <person name="Gaudet P."/>
            <person name="Fey P."/>
            <person name="Pilcher K."/>
            <person name="Chen G."/>
            <person name="Saunders D."/>
            <person name="Sodergren E."/>
            <person name="Davis P."/>
            <person name="Kerhornou A."/>
            <person name="Nie X."/>
            <person name="Hall N."/>
            <person name="Anjard C."/>
            <person name="Hemphill L."/>
            <person name="Bason N."/>
            <person name="Farbrother P."/>
            <person name="Desany B."/>
            <person name="Just E."/>
            <person name="Morio T."/>
            <person name="Rost R."/>
            <person name="Churcher C."/>
            <person name="Cooper J."/>
            <person name="Haydock S."/>
            <person name="van Driessche N."/>
            <person name="Cronin A."/>
            <person name="Goodhead I."/>
            <person name="Muzny D."/>
            <person name="Mourier T."/>
            <person name="Pain A."/>
            <person name="Lu M."/>
            <person name="Harper D."/>
            <person name="Lindsay R."/>
            <person name="Hauser H."/>
            <person name="James K."/>
            <person name="Quiles M."/>
            <person name="Madan Babu M."/>
            <person name="Saito T."/>
            <person name="Buchrieser C."/>
            <person name="Wardroper A."/>
            <person name="Felder M."/>
            <person name="Thangavelu M."/>
            <person name="Johnson D."/>
            <person name="Knights A."/>
            <person name="Loulseged H."/>
            <person name="Mungall K."/>
            <person name="Oliver K."/>
            <person name="Price C."/>
            <person name="Quail M.A."/>
            <person name="Urushihara H."/>
            <person name="Hernandez J."/>
            <person name="Rabbinowitsch E."/>
            <person name="Steffen D."/>
            <person name="Sanders M."/>
            <person name="Ma J."/>
            <person name="Kohara Y."/>
            <person name="Sharp S."/>
            <person name="Simmonds M."/>
            <person name="Spiegler S."/>
            <person name="Tivey A."/>
            <person name="Sugano S."/>
            <person name="White B."/>
            <person name="Walker D."/>
            <person name="Woodward J."/>
            <person name="Winckler T."/>
            <person name="Tanaka Y."/>
            <person name="Shaulsky G."/>
            <person name="Schleicher M."/>
            <person name="Weinstock G."/>
            <person name="Rosenthal A."/>
            <person name="Cox E.C."/>
            <person name="Chisholm R.L."/>
            <person name="Gibbs R."/>
            <person name="Loomis W.F."/>
            <person name="Platzer M."/>
            <person name="Kay R.R."/>
            <person name="Williams J."/>
            <person name="Dear P.H."/>
            <person name="Noegel A.A."/>
            <person name="Barrell B."/>
            <person name="Kuspa A."/>
        </authorList>
    </citation>
    <scope>NUCLEOTIDE SEQUENCE [LARGE SCALE GENOMIC DNA]</scope>
    <source>
        <strain evidence="1 2">AX4</strain>
    </source>
</reference>
<dbReference type="KEGG" id="ddi:DDB_G0272050"/>
<comment type="caution">
    <text evidence="1">The sequence shown here is derived from an EMBL/GenBank/DDBJ whole genome shotgun (WGS) entry which is preliminary data.</text>
</comment>
<evidence type="ECO:0000313" key="2">
    <source>
        <dbReference type="Proteomes" id="UP000002195"/>
    </source>
</evidence>
<dbReference type="VEuPathDB" id="AmoebaDB:DDB_G0272050"/>
<accession>Q55A73</accession>
<evidence type="ECO:0000313" key="1">
    <source>
        <dbReference type="EMBL" id="EAL71459.1"/>
    </source>
</evidence>
<protein>
    <submittedName>
        <fullName evidence="1">Uncharacterized protein</fullName>
    </submittedName>
</protein>
<dbReference type="HOGENOM" id="CLU_2594804_0_0_1"/>
<sequence length="80" mass="9582">MIVQFDRSIKGPDRVAWELIPKAMYGNQGIIWSLPYEKYKQCFDFVTGAYRIMFKEKECILILLSSKKLFENIFFFNLIF</sequence>
<gene>
    <name evidence="1" type="ORF">DDB_G0272050</name>
</gene>
<dbReference type="EMBL" id="AAFI02000007">
    <property type="protein sequence ID" value="EAL71459.1"/>
    <property type="molecule type" value="Genomic_DNA"/>
</dbReference>
<dbReference type="RefSeq" id="XP_645393.1">
    <property type="nucleotide sequence ID" value="XM_640301.1"/>
</dbReference>
<keyword evidence="2" id="KW-1185">Reference proteome</keyword>
<dbReference type="InParanoid" id="Q55A73"/>
<proteinExistence type="predicted"/>
<dbReference type="AlphaFoldDB" id="Q55A73"/>
<name>Q55A73_DICDI</name>
<dbReference type="PaxDb" id="44689-DDB0203676"/>
<dbReference type="GeneID" id="8618282"/>
<organism evidence="1 2">
    <name type="scientific">Dictyostelium discoideum</name>
    <name type="common">Social amoeba</name>
    <dbReference type="NCBI Taxonomy" id="44689"/>
    <lineage>
        <taxon>Eukaryota</taxon>
        <taxon>Amoebozoa</taxon>
        <taxon>Evosea</taxon>
        <taxon>Eumycetozoa</taxon>
        <taxon>Dictyostelia</taxon>
        <taxon>Dictyosteliales</taxon>
        <taxon>Dictyosteliaceae</taxon>
        <taxon>Dictyostelium</taxon>
    </lineage>
</organism>
<dbReference type="Proteomes" id="UP000002195">
    <property type="component" value="Unassembled WGS sequence"/>
</dbReference>